<dbReference type="KEGG" id="pdh:B9T62_23120"/>
<dbReference type="Pfam" id="PF00106">
    <property type="entry name" value="adh_short"/>
    <property type="match status" value="1"/>
</dbReference>
<name>A0A2Z2KJJ4_9BACL</name>
<dbReference type="EMBL" id="CP021780">
    <property type="protein sequence ID" value="ASA23443.1"/>
    <property type="molecule type" value="Genomic_DNA"/>
</dbReference>
<keyword evidence="4" id="KW-1185">Reference proteome</keyword>
<evidence type="ECO:0000256" key="1">
    <source>
        <dbReference type="ARBA" id="ARBA00006484"/>
    </source>
</evidence>
<evidence type="ECO:0000313" key="3">
    <source>
        <dbReference type="EMBL" id="ASA23443.1"/>
    </source>
</evidence>
<dbReference type="Gene3D" id="3.40.50.720">
    <property type="entry name" value="NAD(P)-binding Rossmann-like Domain"/>
    <property type="match status" value="1"/>
</dbReference>
<dbReference type="RefSeq" id="WP_087917433.1">
    <property type="nucleotide sequence ID" value="NZ_CP021780.1"/>
</dbReference>
<dbReference type="GO" id="GO:0032787">
    <property type="term" value="P:monocarboxylic acid metabolic process"/>
    <property type="evidence" value="ECO:0007669"/>
    <property type="project" value="UniProtKB-ARBA"/>
</dbReference>
<reference evidence="3 4" key="1">
    <citation type="submission" date="2017-06" db="EMBL/GenBank/DDBJ databases">
        <title>Complete genome sequence of Paenibacillus donghaensis KCTC 13049T isolated from East Sea sediment, South Korea.</title>
        <authorList>
            <person name="Jung B.K."/>
            <person name="Hong S.-J."/>
            <person name="Shin J.-H."/>
        </authorList>
    </citation>
    <scope>NUCLEOTIDE SEQUENCE [LARGE SCALE GENOMIC DNA]</scope>
    <source>
        <strain evidence="3 4">KCTC 13049</strain>
    </source>
</reference>
<evidence type="ECO:0000313" key="4">
    <source>
        <dbReference type="Proteomes" id="UP000249890"/>
    </source>
</evidence>
<dbReference type="PROSITE" id="PS00061">
    <property type="entry name" value="ADH_SHORT"/>
    <property type="match status" value="1"/>
</dbReference>
<dbReference type="InterPro" id="IPR036291">
    <property type="entry name" value="NAD(P)-bd_dom_sf"/>
</dbReference>
<protein>
    <submittedName>
        <fullName evidence="3">SDR family oxidoreductase</fullName>
    </submittedName>
</protein>
<dbReference type="PANTHER" id="PTHR42879">
    <property type="entry name" value="3-OXOACYL-(ACYL-CARRIER-PROTEIN) REDUCTASE"/>
    <property type="match status" value="1"/>
</dbReference>
<gene>
    <name evidence="3" type="ORF">B9T62_23120</name>
</gene>
<proteinExistence type="inferred from homology"/>
<organism evidence="3 4">
    <name type="scientific">Paenibacillus donghaensis</name>
    <dbReference type="NCBI Taxonomy" id="414771"/>
    <lineage>
        <taxon>Bacteria</taxon>
        <taxon>Bacillati</taxon>
        <taxon>Bacillota</taxon>
        <taxon>Bacilli</taxon>
        <taxon>Bacillales</taxon>
        <taxon>Paenibacillaceae</taxon>
        <taxon>Paenibacillus</taxon>
    </lineage>
</organism>
<evidence type="ECO:0000256" key="2">
    <source>
        <dbReference type="RuleBase" id="RU000363"/>
    </source>
</evidence>
<sequence length="227" mass="24368">MSSLLNQVALITGAGTGLGRATAIHLAAEGAEVVLVGRRRGKLEEVAQIIEQSNGRYVVIPTDVTNPEEVQRLREQVLTQLGRVDVLINNAGGTGTPTSIHDMTYTIWDSIIRLNLYSPFLVTNAILPVMREQHYGRIVSITSALSTFTYEGFGAYSAAKAGMDALMRMVALEEAKNGILVNMFDPGNLKSEQNPHGAEDPATVVDDIINLATLPINGPSGQILKAN</sequence>
<dbReference type="CDD" id="cd05233">
    <property type="entry name" value="SDR_c"/>
    <property type="match status" value="1"/>
</dbReference>
<dbReference type="InterPro" id="IPR050259">
    <property type="entry name" value="SDR"/>
</dbReference>
<dbReference type="Proteomes" id="UP000249890">
    <property type="component" value="Chromosome"/>
</dbReference>
<accession>A0A2Z2KJJ4</accession>
<dbReference type="AlphaFoldDB" id="A0A2Z2KJJ4"/>
<dbReference type="PRINTS" id="PR00080">
    <property type="entry name" value="SDRFAMILY"/>
</dbReference>
<dbReference type="PRINTS" id="PR00081">
    <property type="entry name" value="GDHRDH"/>
</dbReference>
<dbReference type="OrthoDB" id="2835330at2"/>
<dbReference type="InterPro" id="IPR002347">
    <property type="entry name" value="SDR_fam"/>
</dbReference>
<comment type="similarity">
    <text evidence="1 2">Belongs to the short-chain dehydrogenases/reductases (SDR) family.</text>
</comment>
<dbReference type="InterPro" id="IPR020904">
    <property type="entry name" value="Sc_DH/Rdtase_CS"/>
</dbReference>
<dbReference type="SUPFAM" id="SSF51735">
    <property type="entry name" value="NAD(P)-binding Rossmann-fold domains"/>
    <property type="match status" value="1"/>
</dbReference>